<proteinExistence type="predicted"/>
<sequence>METEPVQPKVFKFICNCCNYKTNRNCQYDRHLLTAKHLARTKCDINVPPNKCNCGKIYKTRQGLWKHKQKCSQQSENRLSILIEQNKQILEQIHRMREQLNTHTSIFIRCLRPLH</sequence>
<dbReference type="AlphaFoldDB" id="A0A6C0JLU6"/>
<organism evidence="2">
    <name type="scientific">viral metagenome</name>
    <dbReference type="NCBI Taxonomy" id="1070528"/>
    <lineage>
        <taxon>unclassified sequences</taxon>
        <taxon>metagenomes</taxon>
        <taxon>organismal metagenomes</taxon>
    </lineage>
</organism>
<protein>
    <recommendedName>
        <fullName evidence="3">C2H2-type domain-containing protein</fullName>
    </recommendedName>
</protein>
<evidence type="ECO:0000313" key="2">
    <source>
        <dbReference type="EMBL" id="QHU06333.1"/>
    </source>
</evidence>
<keyword evidence="1" id="KW-0175">Coiled coil</keyword>
<dbReference type="EMBL" id="MN740432">
    <property type="protein sequence ID" value="QHU06333.1"/>
    <property type="molecule type" value="Genomic_DNA"/>
</dbReference>
<name>A0A6C0JLU6_9ZZZZ</name>
<evidence type="ECO:0000256" key="1">
    <source>
        <dbReference type="SAM" id="Coils"/>
    </source>
</evidence>
<reference evidence="2" key="1">
    <citation type="journal article" date="2020" name="Nature">
        <title>Giant virus diversity and host interactions through global metagenomics.</title>
        <authorList>
            <person name="Schulz F."/>
            <person name="Roux S."/>
            <person name="Paez-Espino D."/>
            <person name="Jungbluth S."/>
            <person name="Walsh D.A."/>
            <person name="Denef V.J."/>
            <person name="McMahon K.D."/>
            <person name="Konstantinidis K.T."/>
            <person name="Eloe-Fadrosh E.A."/>
            <person name="Kyrpides N.C."/>
            <person name="Woyke T."/>
        </authorList>
    </citation>
    <scope>NUCLEOTIDE SEQUENCE</scope>
    <source>
        <strain evidence="2">GVMAG-M-3300027747-57</strain>
    </source>
</reference>
<accession>A0A6C0JLU6</accession>
<feature type="coiled-coil region" evidence="1">
    <location>
        <begin position="72"/>
        <end position="99"/>
    </location>
</feature>
<evidence type="ECO:0008006" key="3">
    <source>
        <dbReference type="Google" id="ProtNLM"/>
    </source>
</evidence>